<dbReference type="Gene3D" id="3.40.630.30">
    <property type="match status" value="1"/>
</dbReference>
<dbReference type="InterPro" id="IPR031165">
    <property type="entry name" value="GNAT_YJDJ"/>
</dbReference>
<accession>A0A0C2C0W8</accession>
<dbReference type="InterPro" id="IPR045057">
    <property type="entry name" value="Gcn5-rel_NAT"/>
</dbReference>
<dbReference type="AlphaFoldDB" id="A0A0C2C0W8"/>
<dbReference type="SUPFAM" id="SSF55729">
    <property type="entry name" value="Acyl-CoA N-acyltransferases (Nat)"/>
    <property type="match status" value="1"/>
</dbReference>
<reference evidence="2 3" key="1">
    <citation type="submission" date="2014-12" db="EMBL/GenBank/DDBJ databases">
        <title>Denitrispirillum autotrophicum gen. nov., sp. nov., Denitrifying, Facultatively Autotrophic Bacteria Isolated from Rice Paddy Soil.</title>
        <authorList>
            <person name="Ishii S."/>
            <person name="Ashida N."/>
            <person name="Ohno H."/>
            <person name="Otsuka S."/>
            <person name="Yokota A."/>
            <person name="Senoo K."/>
        </authorList>
    </citation>
    <scope>NUCLEOTIDE SEQUENCE [LARGE SCALE GENOMIC DNA]</scope>
    <source>
        <strain evidence="2 3">TSA66</strain>
    </source>
</reference>
<name>A0A0C2C0W8_9BURK</name>
<organism evidence="2 3">
    <name type="scientific">Noviherbaspirillum autotrophicum</name>
    <dbReference type="NCBI Taxonomy" id="709839"/>
    <lineage>
        <taxon>Bacteria</taxon>
        <taxon>Pseudomonadati</taxon>
        <taxon>Pseudomonadota</taxon>
        <taxon>Betaproteobacteria</taxon>
        <taxon>Burkholderiales</taxon>
        <taxon>Oxalobacteraceae</taxon>
        <taxon>Noviherbaspirillum</taxon>
    </lineage>
</organism>
<feature type="domain" description="N-acetyltransferase" evidence="1">
    <location>
        <begin position="7"/>
        <end position="93"/>
    </location>
</feature>
<dbReference type="RefSeq" id="WP_040042930.1">
    <property type="nucleotide sequence ID" value="NZ_JWJG01000028.1"/>
</dbReference>
<dbReference type="PROSITE" id="PS51729">
    <property type="entry name" value="GNAT_YJDJ"/>
    <property type="match status" value="1"/>
</dbReference>
<evidence type="ECO:0000313" key="2">
    <source>
        <dbReference type="EMBL" id="KIF83951.1"/>
    </source>
</evidence>
<keyword evidence="2" id="KW-0808">Transferase</keyword>
<dbReference type="InterPro" id="IPR016181">
    <property type="entry name" value="Acyl_CoA_acyltransferase"/>
</dbReference>
<keyword evidence="3" id="KW-1185">Reference proteome</keyword>
<evidence type="ECO:0000259" key="1">
    <source>
        <dbReference type="PROSITE" id="PS51729"/>
    </source>
</evidence>
<dbReference type="PANTHER" id="PTHR31435">
    <property type="entry name" value="PROTEIN NATD1"/>
    <property type="match status" value="1"/>
</dbReference>
<dbReference type="GO" id="GO:0016740">
    <property type="term" value="F:transferase activity"/>
    <property type="evidence" value="ECO:0007669"/>
    <property type="project" value="UniProtKB-KW"/>
</dbReference>
<comment type="caution">
    <text evidence="2">The sequence shown here is derived from an EMBL/GenBank/DDBJ whole genome shotgun (WGS) entry which is preliminary data.</text>
</comment>
<sequence length="96" mass="10466">MNQATLRNNPDKQRYELVDAGQVVAFAEYRQEGGALALVHTEVSPEHGGKGYGSALAKQALGDIRAQHKKVIPLCEFIAGYIGKHPEYSDLVKTAE</sequence>
<dbReference type="EMBL" id="JWJG01000028">
    <property type="protein sequence ID" value="KIF83951.1"/>
    <property type="molecule type" value="Genomic_DNA"/>
</dbReference>
<dbReference type="PANTHER" id="PTHR31435:SF10">
    <property type="entry name" value="BSR4717 PROTEIN"/>
    <property type="match status" value="1"/>
</dbReference>
<dbReference type="CDD" id="cd04301">
    <property type="entry name" value="NAT_SF"/>
    <property type="match status" value="1"/>
</dbReference>
<gene>
    <name evidence="2" type="ORF">TSA66_23510</name>
</gene>
<dbReference type="STRING" id="709839.TSA66_23510"/>
<proteinExistence type="predicted"/>
<evidence type="ECO:0000313" key="3">
    <source>
        <dbReference type="Proteomes" id="UP000031572"/>
    </source>
</evidence>
<dbReference type="Pfam" id="PF14542">
    <property type="entry name" value="Acetyltransf_CG"/>
    <property type="match status" value="1"/>
</dbReference>
<protein>
    <submittedName>
        <fullName evidence="2">Acetyltransferase</fullName>
    </submittedName>
</protein>
<dbReference type="Proteomes" id="UP000031572">
    <property type="component" value="Unassembled WGS sequence"/>
</dbReference>